<gene>
    <name evidence="5" type="ORF">H7B90_26310</name>
</gene>
<dbReference type="InterPro" id="IPR036390">
    <property type="entry name" value="WH_DNA-bd_sf"/>
</dbReference>
<dbReference type="SMART" id="SM00347">
    <property type="entry name" value="HTH_MARR"/>
    <property type="match status" value="1"/>
</dbReference>
<organism evidence="5 6">
    <name type="scientific">Cohnella xylanilytica</name>
    <dbReference type="NCBI Taxonomy" id="557555"/>
    <lineage>
        <taxon>Bacteria</taxon>
        <taxon>Bacillati</taxon>
        <taxon>Bacillota</taxon>
        <taxon>Bacilli</taxon>
        <taxon>Bacillales</taxon>
        <taxon>Paenibacillaceae</taxon>
        <taxon>Cohnella</taxon>
    </lineage>
</organism>
<dbReference type="EMBL" id="JACJVR010000106">
    <property type="protein sequence ID" value="MBB6694915.1"/>
    <property type="molecule type" value="Genomic_DNA"/>
</dbReference>
<keyword evidence="3" id="KW-0804">Transcription</keyword>
<dbReference type="GO" id="GO:0003677">
    <property type="term" value="F:DNA binding"/>
    <property type="evidence" value="ECO:0007669"/>
    <property type="project" value="UniProtKB-KW"/>
</dbReference>
<name>A0A841U2Z6_9BACL</name>
<sequence>MNKQQVYDLFIKFLHRREEYENEKNAFFLEKLRLEIPNVTALNLTEVHVIACIGEHEPINLTSIAERMEISKGNVSKICSKLTNNGWIRKSQLSDNKKEVYFRLTASGKKLFVFHEEQHGHIQEKFIRLLDRYDEAEVEFMKKFLSDAIDYLGDLS</sequence>
<keyword evidence="1" id="KW-0805">Transcription regulation</keyword>
<keyword evidence="6" id="KW-1185">Reference proteome</keyword>
<dbReference type="InterPro" id="IPR052067">
    <property type="entry name" value="Metal_resp_HTH_trans_reg"/>
</dbReference>
<evidence type="ECO:0000313" key="6">
    <source>
        <dbReference type="Proteomes" id="UP000553776"/>
    </source>
</evidence>
<dbReference type="PANTHER" id="PTHR35790">
    <property type="entry name" value="HTH-TYPE TRANSCRIPTIONAL REGULATOR PCHR"/>
    <property type="match status" value="1"/>
</dbReference>
<dbReference type="GO" id="GO:0003700">
    <property type="term" value="F:DNA-binding transcription factor activity"/>
    <property type="evidence" value="ECO:0007669"/>
    <property type="project" value="InterPro"/>
</dbReference>
<evidence type="ECO:0000259" key="4">
    <source>
        <dbReference type="PROSITE" id="PS50995"/>
    </source>
</evidence>
<proteinExistence type="predicted"/>
<evidence type="ECO:0000256" key="3">
    <source>
        <dbReference type="ARBA" id="ARBA00023163"/>
    </source>
</evidence>
<comment type="caution">
    <text evidence="5">The sequence shown here is derived from an EMBL/GenBank/DDBJ whole genome shotgun (WGS) entry which is preliminary data.</text>
</comment>
<evidence type="ECO:0000256" key="2">
    <source>
        <dbReference type="ARBA" id="ARBA00023125"/>
    </source>
</evidence>
<evidence type="ECO:0000313" key="5">
    <source>
        <dbReference type="EMBL" id="MBB6694915.1"/>
    </source>
</evidence>
<accession>A0A841U2Z6</accession>
<feature type="domain" description="HTH marR-type" evidence="4">
    <location>
        <begin position="7"/>
        <end position="150"/>
    </location>
</feature>
<dbReference type="Proteomes" id="UP000553776">
    <property type="component" value="Unassembled WGS sequence"/>
</dbReference>
<dbReference type="SUPFAM" id="SSF46785">
    <property type="entry name" value="Winged helix' DNA-binding domain"/>
    <property type="match status" value="1"/>
</dbReference>
<reference evidence="5 6" key="1">
    <citation type="submission" date="2020-08" db="EMBL/GenBank/DDBJ databases">
        <title>Cohnella phylogeny.</title>
        <authorList>
            <person name="Dunlap C."/>
        </authorList>
    </citation>
    <scope>NUCLEOTIDE SEQUENCE [LARGE SCALE GENOMIC DNA]</scope>
    <source>
        <strain evidence="5 6">DSM 25239</strain>
    </source>
</reference>
<dbReference type="Gene3D" id="1.10.10.10">
    <property type="entry name" value="Winged helix-like DNA-binding domain superfamily/Winged helix DNA-binding domain"/>
    <property type="match status" value="1"/>
</dbReference>
<evidence type="ECO:0000256" key="1">
    <source>
        <dbReference type="ARBA" id="ARBA00023015"/>
    </source>
</evidence>
<dbReference type="AlphaFoldDB" id="A0A841U2Z6"/>
<keyword evidence="2" id="KW-0238">DNA-binding</keyword>
<dbReference type="Pfam" id="PF01047">
    <property type="entry name" value="MarR"/>
    <property type="match status" value="1"/>
</dbReference>
<dbReference type="PANTHER" id="PTHR35790:SF4">
    <property type="entry name" value="HTH-TYPE TRANSCRIPTIONAL REGULATOR PCHR"/>
    <property type="match status" value="1"/>
</dbReference>
<dbReference type="InterPro" id="IPR000835">
    <property type="entry name" value="HTH_MarR-typ"/>
</dbReference>
<dbReference type="InterPro" id="IPR036388">
    <property type="entry name" value="WH-like_DNA-bd_sf"/>
</dbReference>
<dbReference type="PROSITE" id="PS50995">
    <property type="entry name" value="HTH_MARR_2"/>
    <property type="match status" value="1"/>
</dbReference>
<protein>
    <submittedName>
        <fullName evidence="5">MarR family transcriptional regulator</fullName>
    </submittedName>
</protein>